<sequence length="110" mass="11772">MPTTAKLNKGSVQLQREVELNADAVPEGVHTCEAVSVIDQRVAHLSSDDRAKPELVVKDSSDGNLAVRQLSESRKRTASDPLLTSSPCVTQSSLVLSSTMKQTPINSSNL</sequence>
<evidence type="ECO:0000313" key="2">
    <source>
        <dbReference type="WBParaSite" id="TREG1_75260.1"/>
    </source>
</evidence>
<reference evidence="1" key="1">
    <citation type="submission" date="2022-06" db="EMBL/GenBank/DDBJ databases">
        <authorList>
            <person name="Berger JAMES D."/>
            <person name="Berger JAMES D."/>
        </authorList>
    </citation>
    <scope>NUCLEOTIDE SEQUENCE [LARGE SCALE GENOMIC DNA]</scope>
</reference>
<keyword evidence="1" id="KW-1185">Reference proteome</keyword>
<organism evidence="1 2">
    <name type="scientific">Trichobilharzia regenti</name>
    <name type="common">Nasal bird schistosome</name>
    <dbReference type="NCBI Taxonomy" id="157069"/>
    <lineage>
        <taxon>Eukaryota</taxon>
        <taxon>Metazoa</taxon>
        <taxon>Spiralia</taxon>
        <taxon>Lophotrochozoa</taxon>
        <taxon>Platyhelminthes</taxon>
        <taxon>Trematoda</taxon>
        <taxon>Digenea</taxon>
        <taxon>Strigeidida</taxon>
        <taxon>Schistosomatoidea</taxon>
        <taxon>Schistosomatidae</taxon>
        <taxon>Trichobilharzia</taxon>
    </lineage>
</organism>
<protein>
    <submittedName>
        <fullName evidence="2">Uncharacterized protein</fullName>
    </submittedName>
</protein>
<dbReference type="Proteomes" id="UP000050795">
    <property type="component" value="Unassembled WGS sequence"/>
</dbReference>
<name>A0AA85KBV5_TRIRE</name>
<dbReference type="AlphaFoldDB" id="A0AA85KBV5"/>
<proteinExistence type="predicted"/>
<evidence type="ECO:0000313" key="1">
    <source>
        <dbReference type="Proteomes" id="UP000050795"/>
    </source>
</evidence>
<accession>A0AA85KBV5</accession>
<reference evidence="2" key="2">
    <citation type="submission" date="2023-11" db="UniProtKB">
        <authorList>
            <consortium name="WormBaseParasite"/>
        </authorList>
    </citation>
    <scope>IDENTIFICATION</scope>
</reference>
<dbReference type="WBParaSite" id="TREG1_75260.1">
    <property type="protein sequence ID" value="TREG1_75260.1"/>
    <property type="gene ID" value="TREG1_75260"/>
</dbReference>